<evidence type="ECO:0000256" key="3">
    <source>
        <dbReference type="ARBA" id="ARBA00022807"/>
    </source>
</evidence>
<keyword evidence="3" id="KW-0788">Thiol protease</keyword>
<dbReference type="Proteomes" id="UP001212152">
    <property type="component" value="Unassembled WGS sequence"/>
</dbReference>
<evidence type="ECO:0000256" key="4">
    <source>
        <dbReference type="SAM" id="MobiDB-lite"/>
    </source>
</evidence>
<dbReference type="InterPro" id="IPR029030">
    <property type="entry name" value="Caspase-like_dom_sf"/>
</dbReference>
<dbReference type="GO" id="GO:0006508">
    <property type="term" value="P:proteolysis"/>
    <property type="evidence" value="ECO:0007669"/>
    <property type="project" value="UniProtKB-KW"/>
</dbReference>
<dbReference type="Pfam" id="PF00656">
    <property type="entry name" value="Peptidase_C14"/>
    <property type="match status" value="1"/>
</dbReference>
<protein>
    <submittedName>
        <fullName evidence="6">Ca(2+)-dependent cysteine protease</fullName>
    </submittedName>
</protein>
<evidence type="ECO:0000256" key="2">
    <source>
        <dbReference type="ARBA" id="ARBA00022703"/>
    </source>
</evidence>
<accession>A0AAD5TRA0</accession>
<dbReference type="InterPro" id="IPR036028">
    <property type="entry name" value="SH3-like_dom_sf"/>
</dbReference>
<comment type="similarity">
    <text evidence="1">Belongs to the peptidase C14B family.</text>
</comment>
<gene>
    <name evidence="6" type="primary">MCA1_2</name>
    <name evidence="6" type="ORF">HDU87_002525</name>
</gene>
<sequence>MVESKPQNIKLKRVNGPRSFAQTKVLLALSKRMKKANAETITAAVNFYATDGHSTKSQKDLAVRKGDHVIADALFDDDWIAAYSLRTGKVGSVPFKLFKQLEPVQESKDHEEAGQQEAGGDGDAAETEKEEDQAIINRGLEVSEKIYVPEEIEGSWAELKKRYEGVNYGSLNAPGSGTRKAVIIGCNYPNSGNDLSGCVPDAHRMLNFIQASYGYKRDNIKLLVDVGETDALPTRLEILKAANWLVEGAQPGDTFCFYFSGHGTQIQDGMSAEESDELDGYDEAICTTDGDIVTDDDLHNLFVKRLPPRATLIFLADSCHSGSVLDCPFVYNANGTLQEPDFESEIRDMLCTGFHSPFTSVCALYTQWVATKDRDTVMTDEEKESFEAGFQRIGKALAEAEADMAHRIVTVNSRLHDRQWMQKTRENKTGLADIIMISGCRDSQFSQETKDADTQESGGALSSAVIKALTANKNTTYAALLHQVRAVLAEDFKQVPTISCARVMDLHTPFNL</sequence>
<feature type="domain" description="Peptidase C14 caspase" evidence="5">
    <location>
        <begin position="178"/>
        <end position="502"/>
    </location>
</feature>
<evidence type="ECO:0000313" key="7">
    <source>
        <dbReference type="Proteomes" id="UP001212152"/>
    </source>
</evidence>
<evidence type="ECO:0000259" key="5">
    <source>
        <dbReference type="Pfam" id="PF00656"/>
    </source>
</evidence>
<dbReference type="InterPro" id="IPR050452">
    <property type="entry name" value="Metacaspase"/>
</dbReference>
<keyword evidence="7" id="KW-1185">Reference proteome</keyword>
<dbReference type="AlphaFoldDB" id="A0AAD5TRA0"/>
<reference evidence="6" key="1">
    <citation type="submission" date="2020-05" db="EMBL/GenBank/DDBJ databases">
        <title>Phylogenomic resolution of chytrid fungi.</title>
        <authorList>
            <person name="Stajich J.E."/>
            <person name="Amses K."/>
            <person name="Simmons R."/>
            <person name="Seto K."/>
            <person name="Myers J."/>
            <person name="Bonds A."/>
            <person name="Quandt C.A."/>
            <person name="Barry K."/>
            <person name="Liu P."/>
            <person name="Grigoriev I."/>
            <person name="Longcore J.E."/>
            <person name="James T.Y."/>
        </authorList>
    </citation>
    <scope>NUCLEOTIDE SEQUENCE</scope>
    <source>
        <strain evidence="6">JEL0379</strain>
    </source>
</reference>
<feature type="compositionally biased region" description="Acidic residues" evidence="4">
    <location>
        <begin position="123"/>
        <end position="132"/>
    </location>
</feature>
<feature type="region of interest" description="Disordered" evidence="4">
    <location>
        <begin position="104"/>
        <end position="132"/>
    </location>
</feature>
<name>A0AAD5TRA0_9FUNG</name>
<dbReference type="PANTHER" id="PTHR48104:SF30">
    <property type="entry name" value="METACASPASE-1"/>
    <property type="match status" value="1"/>
</dbReference>
<proteinExistence type="inferred from homology"/>
<keyword evidence="6" id="KW-0645">Protease</keyword>
<dbReference type="GO" id="GO:0005737">
    <property type="term" value="C:cytoplasm"/>
    <property type="evidence" value="ECO:0007669"/>
    <property type="project" value="TreeGrafter"/>
</dbReference>
<evidence type="ECO:0000313" key="6">
    <source>
        <dbReference type="EMBL" id="KAJ3184959.1"/>
    </source>
</evidence>
<keyword evidence="3" id="KW-0378">Hydrolase</keyword>
<dbReference type="EMBL" id="JADGJQ010000002">
    <property type="protein sequence ID" value="KAJ3184959.1"/>
    <property type="molecule type" value="Genomic_DNA"/>
</dbReference>
<dbReference type="GO" id="GO:0004197">
    <property type="term" value="F:cysteine-type endopeptidase activity"/>
    <property type="evidence" value="ECO:0007669"/>
    <property type="project" value="InterPro"/>
</dbReference>
<comment type="caution">
    <text evidence="6">The sequence shown here is derived from an EMBL/GenBank/DDBJ whole genome shotgun (WGS) entry which is preliminary data.</text>
</comment>
<organism evidence="6 7">
    <name type="scientific">Geranomyces variabilis</name>
    <dbReference type="NCBI Taxonomy" id="109894"/>
    <lineage>
        <taxon>Eukaryota</taxon>
        <taxon>Fungi</taxon>
        <taxon>Fungi incertae sedis</taxon>
        <taxon>Chytridiomycota</taxon>
        <taxon>Chytridiomycota incertae sedis</taxon>
        <taxon>Chytridiomycetes</taxon>
        <taxon>Spizellomycetales</taxon>
        <taxon>Powellomycetaceae</taxon>
        <taxon>Geranomyces</taxon>
    </lineage>
</organism>
<dbReference type="GO" id="GO:0006915">
    <property type="term" value="P:apoptotic process"/>
    <property type="evidence" value="ECO:0007669"/>
    <property type="project" value="UniProtKB-KW"/>
</dbReference>
<evidence type="ECO:0000256" key="1">
    <source>
        <dbReference type="ARBA" id="ARBA00009005"/>
    </source>
</evidence>
<dbReference type="Gene3D" id="3.40.50.1460">
    <property type="match status" value="1"/>
</dbReference>
<dbReference type="PANTHER" id="PTHR48104">
    <property type="entry name" value="METACASPASE-4"/>
    <property type="match status" value="1"/>
</dbReference>
<dbReference type="SUPFAM" id="SSF52129">
    <property type="entry name" value="Caspase-like"/>
    <property type="match status" value="1"/>
</dbReference>
<keyword evidence="2" id="KW-0053">Apoptosis</keyword>
<dbReference type="InterPro" id="IPR011600">
    <property type="entry name" value="Pept_C14_caspase"/>
</dbReference>
<dbReference type="SUPFAM" id="SSF50044">
    <property type="entry name" value="SH3-domain"/>
    <property type="match status" value="1"/>
</dbReference>